<evidence type="ECO:0000313" key="1">
    <source>
        <dbReference type="EMBL" id="PJJ30535.1"/>
    </source>
</evidence>
<protein>
    <recommendedName>
        <fullName evidence="3">Phage protein</fullName>
    </recommendedName>
</protein>
<name>A0A2M8ZAS7_9FIRM</name>
<evidence type="ECO:0008006" key="3">
    <source>
        <dbReference type="Google" id="ProtNLM"/>
    </source>
</evidence>
<gene>
    <name evidence="1" type="ORF">H171_4141</name>
</gene>
<dbReference type="Proteomes" id="UP000231092">
    <property type="component" value="Unassembled WGS sequence"/>
</dbReference>
<accession>A0A2M8ZAS7</accession>
<dbReference type="EMBL" id="PGET01000001">
    <property type="protein sequence ID" value="PJJ30535.1"/>
    <property type="molecule type" value="Genomic_DNA"/>
</dbReference>
<proteinExistence type="predicted"/>
<dbReference type="AlphaFoldDB" id="A0A2M8ZAS7"/>
<evidence type="ECO:0000313" key="2">
    <source>
        <dbReference type="Proteomes" id="UP000231092"/>
    </source>
</evidence>
<reference evidence="1 2" key="1">
    <citation type="submission" date="2017-11" db="EMBL/GenBank/DDBJ databases">
        <title>Understudied soil microbes with underappreciated capabilities: Untangling the Clostridium saccharolyticum group.</title>
        <authorList>
            <person name="Leschine S."/>
        </authorList>
    </citation>
    <scope>NUCLEOTIDE SEQUENCE [LARGE SCALE GENOMIC DNA]</scope>
    <source>
        <strain evidence="1 2">18A</strain>
    </source>
</reference>
<organism evidence="1 2">
    <name type="scientific">[Clostridium] celerecrescens 18A</name>
    <dbReference type="NCBI Taxonomy" id="1286362"/>
    <lineage>
        <taxon>Bacteria</taxon>
        <taxon>Bacillati</taxon>
        <taxon>Bacillota</taxon>
        <taxon>Clostridia</taxon>
        <taxon>Lachnospirales</taxon>
        <taxon>Lachnospiraceae</taxon>
        <taxon>Lacrimispora</taxon>
    </lineage>
</organism>
<sequence>MIKMIADAMKQARKIHRKAIESTYDGTCNIYEKQPYKDPDTKVTSQKMMKVVEDRSCHLSFSNISPADETESISRLRQVIKLFLAPEIVVKPGSKIEVTQVGRTEFYSGSGKPAVYCSHQEIVLELWKEKA</sequence>
<comment type="caution">
    <text evidence="1">The sequence shown here is derived from an EMBL/GenBank/DDBJ whole genome shotgun (WGS) entry which is preliminary data.</text>
</comment>